<keyword evidence="2" id="KW-1133">Transmembrane helix</keyword>
<evidence type="ECO:0000313" key="4">
    <source>
        <dbReference type="Proteomes" id="UP000053259"/>
    </source>
</evidence>
<dbReference type="InParanoid" id="A0A0D1YNT4"/>
<evidence type="ECO:0000313" key="3">
    <source>
        <dbReference type="EMBL" id="KIW02362.1"/>
    </source>
</evidence>
<accession>A0A0D1YNT4</accession>
<name>A0A0D1YNT4_9PEZI</name>
<dbReference type="EMBL" id="KN847549">
    <property type="protein sequence ID" value="KIW02362.1"/>
    <property type="molecule type" value="Genomic_DNA"/>
</dbReference>
<dbReference type="VEuPathDB" id="FungiDB:PV09_06184"/>
<dbReference type="RefSeq" id="XP_016212231.1">
    <property type="nucleotide sequence ID" value="XM_016359783.1"/>
</dbReference>
<dbReference type="GeneID" id="27314157"/>
<feature type="compositionally biased region" description="Polar residues" evidence="1">
    <location>
        <begin position="167"/>
        <end position="178"/>
    </location>
</feature>
<keyword evidence="2" id="KW-0472">Membrane</keyword>
<dbReference type="Proteomes" id="UP000053259">
    <property type="component" value="Unassembled WGS sequence"/>
</dbReference>
<dbReference type="STRING" id="253628.A0A0D1YNT4"/>
<feature type="compositionally biased region" description="Low complexity" evidence="1">
    <location>
        <begin position="69"/>
        <end position="85"/>
    </location>
</feature>
<feature type="transmembrane region" description="Helical" evidence="2">
    <location>
        <begin position="355"/>
        <end position="376"/>
    </location>
</feature>
<keyword evidence="4" id="KW-1185">Reference proteome</keyword>
<feature type="region of interest" description="Disordered" evidence="1">
    <location>
        <begin position="167"/>
        <end position="202"/>
    </location>
</feature>
<keyword evidence="2" id="KW-0812">Transmembrane</keyword>
<feature type="transmembrane region" description="Helical" evidence="2">
    <location>
        <begin position="382"/>
        <end position="404"/>
    </location>
</feature>
<gene>
    <name evidence="3" type="ORF">PV09_06184</name>
</gene>
<evidence type="ECO:0000256" key="1">
    <source>
        <dbReference type="SAM" id="MobiDB-lite"/>
    </source>
</evidence>
<sequence>MANQTYRFFRPPLPRAASVEPPRMTPFEYSDSPDVIGYERTTPTINVQSHDRDAQELYKPAAFALHGQTQQKNSKTSSSNASSLSHFLDREPGEPSGVEHILAKEPMEKAVPPIQVVEEVEHTRHGVRNSEAEYQMLITPPVRQRILPNGVEIDPNDVLTQPLGTQEVNTSTWNNSPTKLAPPINSLPMSTPGARSVSNESPYDVTRPTCSLNVVCYRSGKNGCELRQVQTVLASRFKNAEAFKKTCARNPQLISTDQRLFDELRRLYEKEMCGFWRRHFSLKTLRGLRVLAYSPVNRPTVVPFDEFVLQEMLYAYTHPSQVKTDSAWIEWVFRLRRQEQRHALELVEGWNTTRIIVAGTIPWAVSCVFGIIWAVTTKDVQGAFTIASFILTSATIVLALLAVISGIESSGRSNF</sequence>
<dbReference type="AlphaFoldDB" id="A0A0D1YNT4"/>
<proteinExistence type="predicted"/>
<feature type="region of interest" description="Disordered" evidence="1">
    <location>
        <begin position="13"/>
        <end position="36"/>
    </location>
</feature>
<evidence type="ECO:0000256" key="2">
    <source>
        <dbReference type="SAM" id="Phobius"/>
    </source>
</evidence>
<feature type="region of interest" description="Disordered" evidence="1">
    <location>
        <begin position="67"/>
        <end position="95"/>
    </location>
</feature>
<dbReference type="OrthoDB" id="9988102at2759"/>
<protein>
    <submittedName>
        <fullName evidence="3">Uncharacterized protein</fullName>
    </submittedName>
</protein>
<dbReference type="HOGENOM" id="CLU_662579_0_0_1"/>
<organism evidence="3 4">
    <name type="scientific">Verruconis gallopava</name>
    <dbReference type="NCBI Taxonomy" id="253628"/>
    <lineage>
        <taxon>Eukaryota</taxon>
        <taxon>Fungi</taxon>
        <taxon>Dikarya</taxon>
        <taxon>Ascomycota</taxon>
        <taxon>Pezizomycotina</taxon>
        <taxon>Dothideomycetes</taxon>
        <taxon>Pleosporomycetidae</taxon>
        <taxon>Venturiales</taxon>
        <taxon>Sympoventuriaceae</taxon>
        <taxon>Verruconis</taxon>
    </lineage>
</organism>
<reference evidence="3 4" key="1">
    <citation type="submission" date="2015-01" db="EMBL/GenBank/DDBJ databases">
        <title>The Genome Sequence of Ochroconis gallopava CBS43764.</title>
        <authorList>
            <consortium name="The Broad Institute Genomics Platform"/>
            <person name="Cuomo C."/>
            <person name="de Hoog S."/>
            <person name="Gorbushina A."/>
            <person name="Stielow B."/>
            <person name="Teixiera M."/>
            <person name="Abouelleil A."/>
            <person name="Chapman S.B."/>
            <person name="Priest M."/>
            <person name="Young S.K."/>
            <person name="Wortman J."/>
            <person name="Nusbaum C."/>
            <person name="Birren B."/>
        </authorList>
    </citation>
    <scope>NUCLEOTIDE SEQUENCE [LARGE SCALE GENOMIC DNA]</scope>
    <source>
        <strain evidence="3 4">CBS 43764</strain>
    </source>
</reference>